<dbReference type="Proteomes" id="UP000663850">
    <property type="component" value="Unassembled WGS sequence"/>
</dbReference>
<evidence type="ECO:0000313" key="2">
    <source>
        <dbReference type="Proteomes" id="UP000663850"/>
    </source>
</evidence>
<sequence>MGTFSEFEKYVQGMDNDSLLDLFRATRLKCDAATVGSFVTAAAAIPTGGVSLCQGLYTVPRDLWYWKEHRIVKKALRDRGLQIPDRTKRNYAIPAAVGVVAGILGAGADSFAGHWGKCPQTQMRRMRFLSTSGSTKLDKNGRSVGNDYLSAYDPENMEGHIRNGMQQLAEAGNTILPGGLPLFSENTAKITGQTVVAVAIGELVDKGVEATAPRRRAVKY</sequence>
<dbReference type="AlphaFoldDB" id="A0A8H3BK33"/>
<name>A0A8H3BK33_9AGAM</name>
<accession>A0A8H3BK33</accession>
<comment type="caution">
    <text evidence="1">The sequence shown here is derived from an EMBL/GenBank/DDBJ whole genome shotgun (WGS) entry which is preliminary data.</text>
</comment>
<protein>
    <submittedName>
        <fullName evidence="1">Uncharacterized protein</fullName>
    </submittedName>
</protein>
<reference evidence="1" key="1">
    <citation type="submission" date="2021-01" db="EMBL/GenBank/DDBJ databases">
        <authorList>
            <person name="Kaushik A."/>
        </authorList>
    </citation>
    <scope>NUCLEOTIDE SEQUENCE</scope>
    <source>
        <strain evidence="1">Type strain: AG8-Rh-89/</strain>
    </source>
</reference>
<evidence type="ECO:0000313" key="1">
    <source>
        <dbReference type="EMBL" id="CAE6458756.1"/>
    </source>
</evidence>
<organism evidence="1 2">
    <name type="scientific">Rhizoctonia solani</name>
    <dbReference type="NCBI Taxonomy" id="456999"/>
    <lineage>
        <taxon>Eukaryota</taxon>
        <taxon>Fungi</taxon>
        <taxon>Dikarya</taxon>
        <taxon>Basidiomycota</taxon>
        <taxon>Agaricomycotina</taxon>
        <taxon>Agaricomycetes</taxon>
        <taxon>Cantharellales</taxon>
        <taxon>Ceratobasidiaceae</taxon>
        <taxon>Rhizoctonia</taxon>
    </lineage>
</organism>
<proteinExistence type="predicted"/>
<gene>
    <name evidence="1" type="ORF">RDB_LOCUS48885</name>
</gene>
<dbReference type="EMBL" id="CAJMWZ010002613">
    <property type="protein sequence ID" value="CAE6458756.1"/>
    <property type="molecule type" value="Genomic_DNA"/>
</dbReference>